<protein>
    <submittedName>
        <fullName evidence="1">Uncharacterized protein</fullName>
    </submittedName>
</protein>
<evidence type="ECO:0000313" key="1">
    <source>
        <dbReference type="EMBL" id="KAF1935942.1"/>
    </source>
</evidence>
<proteinExistence type="predicted"/>
<gene>
    <name evidence="1" type="ORF">EJ02DRAFT_470819</name>
</gene>
<dbReference type="EMBL" id="ML976223">
    <property type="protein sequence ID" value="KAF1935942.1"/>
    <property type="molecule type" value="Genomic_DNA"/>
</dbReference>
<keyword evidence="2" id="KW-1185">Reference proteome</keyword>
<organism evidence="1 2">
    <name type="scientific">Clathrospora elynae</name>
    <dbReference type="NCBI Taxonomy" id="706981"/>
    <lineage>
        <taxon>Eukaryota</taxon>
        <taxon>Fungi</taxon>
        <taxon>Dikarya</taxon>
        <taxon>Ascomycota</taxon>
        <taxon>Pezizomycotina</taxon>
        <taxon>Dothideomycetes</taxon>
        <taxon>Pleosporomycetidae</taxon>
        <taxon>Pleosporales</taxon>
        <taxon>Diademaceae</taxon>
        <taxon>Clathrospora</taxon>
    </lineage>
</organism>
<sequence length="357" mass="39573">MAVRVLKGMLDCYPEVMRSSYYFRGGSIIEKFVLPKPGFAILTMNADGASQKVVMTSNLDAAAPDFNPAASTCRPLNPKATIFYPKVGVSRSLIILPTILISAPPTRGMQHSLPPRSEITGISSLPSNLSIPATTPLLKFHRLFNLPNELQLAIFRYVIPICSTAINALAHKSFQRLSLHFVQSSEKLRELTYDIYYGENTIQIAKTGNSHFGTPHLFRFSKPHVSSYIRRVGLNTSLANIDPAVPHVYALLHNMDDMLVLMRRNLDGDGGTALRTDWQTHMPNLSSFRVVGTVDHGYFQPHMRQVLQELPRQVSIPIRPRILQVEVDGTECAMGSCDGMCMALPEGITRGLVVLCL</sequence>
<reference evidence="1" key="1">
    <citation type="journal article" date="2020" name="Stud. Mycol.">
        <title>101 Dothideomycetes genomes: a test case for predicting lifestyles and emergence of pathogens.</title>
        <authorList>
            <person name="Haridas S."/>
            <person name="Albert R."/>
            <person name="Binder M."/>
            <person name="Bloem J."/>
            <person name="Labutti K."/>
            <person name="Salamov A."/>
            <person name="Andreopoulos B."/>
            <person name="Baker S."/>
            <person name="Barry K."/>
            <person name="Bills G."/>
            <person name="Bluhm B."/>
            <person name="Cannon C."/>
            <person name="Castanera R."/>
            <person name="Culley D."/>
            <person name="Daum C."/>
            <person name="Ezra D."/>
            <person name="Gonzalez J."/>
            <person name="Henrissat B."/>
            <person name="Kuo A."/>
            <person name="Liang C."/>
            <person name="Lipzen A."/>
            <person name="Lutzoni F."/>
            <person name="Magnuson J."/>
            <person name="Mondo S."/>
            <person name="Nolan M."/>
            <person name="Ohm R."/>
            <person name="Pangilinan J."/>
            <person name="Park H.-J."/>
            <person name="Ramirez L."/>
            <person name="Alfaro M."/>
            <person name="Sun H."/>
            <person name="Tritt A."/>
            <person name="Yoshinaga Y."/>
            <person name="Zwiers L.-H."/>
            <person name="Turgeon B."/>
            <person name="Goodwin S."/>
            <person name="Spatafora J."/>
            <person name="Crous P."/>
            <person name="Grigoriev I."/>
        </authorList>
    </citation>
    <scope>NUCLEOTIDE SEQUENCE</scope>
    <source>
        <strain evidence="1">CBS 161.51</strain>
    </source>
</reference>
<evidence type="ECO:0000313" key="2">
    <source>
        <dbReference type="Proteomes" id="UP000800038"/>
    </source>
</evidence>
<accession>A0A6A5S7B7</accession>
<name>A0A6A5S7B7_9PLEO</name>
<dbReference type="AlphaFoldDB" id="A0A6A5S7B7"/>
<dbReference type="Proteomes" id="UP000800038">
    <property type="component" value="Unassembled WGS sequence"/>
</dbReference>